<accession>A0A1V4JFS7</accession>
<organism evidence="2 3">
    <name type="scientific">Patagioenas fasciata monilis</name>
    <dbReference type="NCBI Taxonomy" id="372326"/>
    <lineage>
        <taxon>Eukaryota</taxon>
        <taxon>Metazoa</taxon>
        <taxon>Chordata</taxon>
        <taxon>Craniata</taxon>
        <taxon>Vertebrata</taxon>
        <taxon>Euteleostomi</taxon>
        <taxon>Archelosauria</taxon>
        <taxon>Archosauria</taxon>
        <taxon>Dinosauria</taxon>
        <taxon>Saurischia</taxon>
        <taxon>Theropoda</taxon>
        <taxon>Coelurosauria</taxon>
        <taxon>Aves</taxon>
        <taxon>Neognathae</taxon>
        <taxon>Neoaves</taxon>
        <taxon>Columbimorphae</taxon>
        <taxon>Columbiformes</taxon>
        <taxon>Columbidae</taxon>
        <taxon>Patagioenas</taxon>
    </lineage>
</organism>
<proteinExistence type="predicted"/>
<keyword evidence="3" id="KW-1185">Reference proteome</keyword>
<sequence length="81" mass="8889">MYCWEHDSSGTPNTSEDTMNPSRKKLLVKGGMRLVGQNLSKTTVTCKHRCAVQPGRNGNNCPAFSGSELSYTSCEFVCVIE</sequence>
<comment type="caution">
    <text evidence="2">The sequence shown here is derived from an EMBL/GenBank/DDBJ whole genome shotgun (WGS) entry which is preliminary data.</text>
</comment>
<dbReference type="EMBL" id="LSYS01007721">
    <property type="protein sequence ID" value="OPJ70944.1"/>
    <property type="molecule type" value="Genomic_DNA"/>
</dbReference>
<dbReference type="Proteomes" id="UP000190648">
    <property type="component" value="Unassembled WGS sequence"/>
</dbReference>
<feature type="region of interest" description="Disordered" evidence="1">
    <location>
        <begin position="1"/>
        <end position="21"/>
    </location>
</feature>
<evidence type="ECO:0000313" key="2">
    <source>
        <dbReference type="EMBL" id="OPJ70944.1"/>
    </source>
</evidence>
<name>A0A1V4JFS7_PATFA</name>
<reference evidence="2 3" key="1">
    <citation type="submission" date="2016-02" db="EMBL/GenBank/DDBJ databases">
        <title>Band-tailed pigeon sequencing and assembly.</title>
        <authorList>
            <person name="Soares A.E."/>
            <person name="Novak B.J."/>
            <person name="Rice E.S."/>
            <person name="O'Connell B."/>
            <person name="Chang D."/>
            <person name="Weber S."/>
            <person name="Shapiro B."/>
        </authorList>
    </citation>
    <scope>NUCLEOTIDE SEQUENCE [LARGE SCALE GENOMIC DNA]</scope>
    <source>
        <strain evidence="2">BTP2013</strain>
        <tissue evidence="2">Blood</tissue>
    </source>
</reference>
<feature type="compositionally biased region" description="Polar residues" evidence="1">
    <location>
        <begin position="9"/>
        <end position="21"/>
    </location>
</feature>
<protein>
    <submittedName>
        <fullName evidence="2">Uncharacterized protein</fullName>
    </submittedName>
</protein>
<evidence type="ECO:0000256" key="1">
    <source>
        <dbReference type="SAM" id="MobiDB-lite"/>
    </source>
</evidence>
<dbReference type="AlphaFoldDB" id="A0A1V4JFS7"/>
<gene>
    <name evidence="2" type="ORF">AV530_017273</name>
</gene>
<evidence type="ECO:0000313" key="3">
    <source>
        <dbReference type="Proteomes" id="UP000190648"/>
    </source>
</evidence>